<comment type="caution">
    <text evidence="1">Lacks conserved residue(s) required for the propagation of feature annotation.</text>
</comment>
<dbReference type="Gene3D" id="2.10.25.10">
    <property type="entry name" value="Laminin"/>
    <property type="match status" value="1"/>
</dbReference>
<dbReference type="PROSITE" id="PS01186">
    <property type="entry name" value="EGF_2"/>
    <property type="match status" value="1"/>
</dbReference>
<keyword evidence="1" id="KW-1015">Disulfide bond</keyword>
<dbReference type="OrthoDB" id="406096at2759"/>
<name>A0A6J8APY8_MYTCO</name>
<dbReference type="PROSITE" id="PS00022">
    <property type="entry name" value="EGF_1"/>
    <property type="match status" value="1"/>
</dbReference>
<accession>A0A6J8APY8</accession>
<dbReference type="CDD" id="cd00054">
    <property type="entry name" value="EGF_CA"/>
    <property type="match status" value="1"/>
</dbReference>
<keyword evidence="1" id="KW-0245">EGF-like domain</keyword>
<dbReference type="Proteomes" id="UP000507470">
    <property type="component" value="Unassembled WGS sequence"/>
</dbReference>
<protein>
    <recommendedName>
        <fullName evidence="2">EGF-like domain-containing protein</fullName>
    </recommendedName>
</protein>
<keyword evidence="4" id="KW-1185">Reference proteome</keyword>
<evidence type="ECO:0000313" key="3">
    <source>
        <dbReference type="EMBL" id="CAC5371765.1"/>
    </source>
</evidence>
<proteinExistence type="predicted"/>
<evidence type="ECO:0000256" key="1">
    <source>
        <dbReference type="PROSITE-ProRule" id="PRU00076"/>
    </source>
</evidence>
<evidence type="ECO:0000259" key="2">
    <source>
        <dbReference type="PROSITE" id="PS50026"/>
    </source>
</evidence>
<dbReference type="AlphaFoldDB" id="A0A6J8APY8"/>
<organism evidence="3 4">
    <name type="scientific">Mytilus coruscus</name>
    <name type="common">Sea mussel</name>
    <dbReference type="NCBI Taxonomy" id="42192"/>
    <lineage>
        <taxon>Eukaryota</taxon>
        <taxon>Metazoa</taxon>
        <taxon>Spiralia</taxon>
        <taxon>Lophotrochozoa</taxon>
        <taxon>Mollusca</taxon>
        <taxon>Bivalvia</taxon>
        <taxon>Autobranchia</taxon>
        <taxon>Pteriomorphia</taxon>
        <taxon>Mytilida</taxon>
        <taxon>Mytiloidea</taxon>
        <taxon>Mytilidae</taxon>
        <taxon>Mytilinae</taxon>
        <taxon>Mytilus</taxon>
    </lineage>
</organism>
<reference evidence="3 4" key="1">
    <citation type="submission" date="2020-06" db="EMBL/GenBank/DDBJ databases">
        <authorList>
            <person name="Li R."/>
            <person name="Bekaert M."/>
        </authorList>
    </citation>
    <scope>NUCLEOTIDE SEQUENCE [LARGE SCALE GENOMIC DNA]</scope>
    <source>
        <strain evidence="4">wild</strain>
    </source>
</reference>
<gene>
    <name evidence="3" type="ORF">MCOR_10106</name>
</gene>
<dbReference type="EMBL" id="CACVKT020001800">
    <property type="protein sequence ID" value="CAC5371765.1"/>
    <property type="molecule type" value="Genomic_DNA"/>
</dbReference>
<dbReference type="SMART" id="SM00181">
    <property type="entry name" value="EGF"/>
    <property type="match status" value="1"/>
</dbReference>
<dbReference type="PROSITE" id="PS50026">
    <property type="entry name" value="EGF_3"/>
    <property type="match status" value="1"/>
</dbReference>
<dbReference type="SUPFAM" id="SSF57196">
    <property type="entry name" value="EGF/Laminin"/>
    <property type="match status" value="1"/>
</dbReference>
<feature type="disulfide bond" evidence="1">
    <location>
        <begin position="90"/>
        <end position="99"/>
    </location>
</feature>
<dbReference type="InterPro" id="IPR000742">
    <property type="entry name" value="EGF"/>
</dbReference>
<sequence length="186" mass="21061">MTAYGYTLTISSSTNSTDLDSETFTENFDGHSCKSSVECAENLECRESICQCSESKYWDISKCYTNICAVEQCMNGEKCQMTGNRHRCECVDGYLGDKCQYAGKFSFLSFNCSNILQMEKKKDFIVIFHEAYGSPSPRILPAVNRKWKLSVFYFANNKNVSVPLNSVNNQYILDSNVLMTNGLHQV</sequence>
<feature type="domain" description="EGF-like" evidence="2">
    <location>
        <begin position="64"/>
        <end position="100"/>
    </location>
</feature>
<evidence type="ECO:0000313" key="4">
    <source>
        <dbReference type="Proteomes" id="UP000507470"/>
    </source>
</evidence>